<accession>A0A9D2M4S7</accession>
<protein>
    <submittedName>
        <fullName evidence="1">Uncharacterized protein</fullName>
    </submittedName>
</protein>
<dbReference type="EMBL" id="DWYG01000030">
    <property type="protein sequence ID" value="HJB41415.1"/>
    <property type="molecule type" value="Genomic_DNA"/>
</dbReference>
<reference evidence="1" key="2">
    <citation type="submission" date="2021-04" db="EMBL/GenBank/DDBJ databases">
        <authorList>
            <person name="Gilroy R."/>
        </authorList>
    </citation>
    <scope>NUCLEOTIDE SEQUENCE</scope>
    <source>
        <strain evidence="1">ChiBcec8-13705</strain>
    </source>
</reference>
<proteinExistence type="predicted"/>
<comment type="caution">
    <text evidence="1">The sequence shown here is derived from an EMBL/GenBank/DDBJ whole genome shotgun (WGS) entry which is preliminary data.</text>
</comment>
<dbReference type="AlphaFoldDB" id="A0A9D2M4S7"/>
<sequence length="59" mass="6383">MHRLRMSIRARIMLLSMGFSALIALGVCLASLSSARRSAMRATAQSVEYGRTAARPCSP</sequence>
<dbReference type="Proteomes" id="UP000886803">
    <property type="component" value="Unassembled WGS sequence"/>
</dbReference>
<evidence type="ECO:0000313" key="2">
    <source>
        <dbReference type="Proteomes" id="UP000886803"/>
    </source>
</evidence>
<reference evidence="1" key="1">
    <citation type="journal article" date="2021" name="PeerJ">
        <title>Extensive microbial diversity within the chicken gut microbiome revealed by metagenomics and culture.</title>
        <authorList>
            <person name="Gilroy R."/>
            <person name="Ravi A."/>
            <person name="Getino M."/>
            <person name="Pursley I."/>
            <person name="Horton D.L."/>
            <person name="Alikhan N.F."/>
            <person name="Baker D."/>
            <person name="Gharbi K."/>
            <person name="Hall N."/>
            <person name="Watson M."/>
            <person name="Adriaenssens E.M."/>
            <person name="Foster-Nyarko E."/>
            <person name="Jarju S."/>
            <person name="Secka A."/>
            <person name="Antonio M."/>
            <person name="Oren A."/>
            <person name="Chaudhuri R.R."/>
            <person name="La Ragione R."/>
            <person name="Hildebrand F."/>
            <person name="Pallen M.J."/>
        </authorList>
    </citation>
    <scope>NUCLEOTIDE SEQUENCE</scope>
    <source>
        <strain evidence="1">ChiBcec8-13705</strain>
    </source>
</reference>
<name>A0A9D2M4S7_9FIRM</name>
<evidence type="ECO:0000313" key="1">
    <source>
        <dbReference type="EMBL" id="HJB41415.1"/>
    </source>
</evidence>
<gene>
    <name evidence="1" type="ORF">H9945_02855</name>
</gene>
<organism evidence="1 2">
    <name type="scientific">Candidatus Gemmiger avicola</name>
    <dbReference type="NCBI Taxonomy" id="2838605"/>
    <lineage>
        <taxon>Bacteria</taxon>
        <taxon>Bacillati</taxon>
        <taxon>Bacillota</taxon>
        <taxon>Clostridia</taxon>
        <taxon>Eubacteriales</taxon>
        <taxon>Gemmiger</taxon>
    </lineage>
</organism>